<name>A0A951Q693_9NOST</name>
<evidence type="ECO:0000259" key="3">
    <source>
        <dbReference type="Pfam" id="PF07992"/>
    </source>
</evidence>
<dbReference type="AlphaFoldDB" id="A0A951Q693"/>
<sequence length="428" mass="46761">MASIAEQTSLSSQPRKVRLYGQPNSAEAYKIRDFLNRSVVEFDWIELSCNEDCYQALGLATLSDIRLPVVEFPDGTQIFAPTILEIAQRLGWVTQPKFKEYDLSIYGAGPAGLSAAVYAASEGLRTVLIERHAVGGQAGTSSLIENYMGFPEGISGADLAERARQQAVKFGVELLLLREGIKAEFKNNRIYVDMADRSKMIARANICATGVEYQRLNLANEDRFLNVGLFYGAGASEALMCQGKHIFVVGGGNSAGQAAIYFSDHAEKVTMLVRGDNLAATLSQYLINRITNTSNIEVLFNTQVTGLAGDTTLQQIEISNSRDGSVQQVDTQRLFVCIGGVPNTEWAKDTNIIRDRAGYLITGSDLLDSGYLLQHWTLDRNPFFLETSVPGSFAAGDVRHGSIKRVASAVGEGAMAVTFVHKYLEETR</sequence>
<organism evidence="4 5">
    <name type="scientific">Mojavia pulchra JT2-VF2</name>
    <dbReference type="NCBI Taxonomy" id="287848"/>
    <lineage>
        <taxon>Bacteria</taxon>
        <taxon>Bacillati</taxon>
        <taxon>Cyanobacteriota</taxon>
        <taxon>Cyanophyceae</taxon>
        <taxon>Nostocales</taxon>
        <taxon>Nostocaceae</taxon>
    </lineage>
</organism>
<proteinExistence type="predicted"/>
<reference evidence="4" key="1">
    <citation type="submission" date="2021-05" db="EMBL/GenBank/DDBJ databases">
        <authorList>
            <person name="Pietrasiak N."/>
            <person name="Ward R."/>
            <person name="Stajich J.E."/>
            <person name="Kurbessoian T."/>
        </authorList>
    </citation>
    <scope>NUCLEOTIDE SEQUENCE</scope>
    <source>
        <strain evidence="4">JT2-VF2</strain>
    </source>
</reference>
<accession>A0A951Q693</accession>
<dbReference type="SUPFAM" id="SSF51905">
    <property type="entry name" value="FAD/NAD(P)-binding domain"/>
    <property type="match status" value="1"/>
</dbReference>
<dbReference type="Proteomes" id="UP000715781">
    <property type="component" value="Unassembled WGS sequence"/>
</dbReference>
<keyword evidence="2" id="KW-0560">Oxidoreductase</keyword>
<dbReference type="InterPro" id="IPR023753">
    <property type="entry name" value="FAD/NAD-binding_dom"/>
</dbReference>
<reference evidence="4" key="2">
    <citation type="journal article" date="2022" name="Microbiol. Resour. Announc.">
        <title>Metagenome Sequencing to Explore Phylogenomics of Terrestrial Cyanobacteria.</title>
        <authorList>
            <person name="Ward R.D."/>
            <person name="Stajich J.E."/>
            <person name="Johansen J.R."/>
            <person name="Huntemann M."/>
            <person name="Clum A."/>
            <person name="Foster B."/>
            <person name="Foster B."/>
            <person name="Roux S."/>
            <person name="Palaniappan K."/>
            <person name="Varghese N."/>
            <person name="Mukherjee S."/>
            <person name="Reddy T.B.K."/>
            <person name="Daum C."/>
            <person name="Copeland A."/>
            <person name="Chen I.A."/>
            <person name="Ivanova N.N."/>
            <person name="Kyrpides N.C."/>
            <person name="Shapiro N."/>
            <person name="Eloe-Fadrosh E.A."/>
            <person name="Pietrasiak N."/>
        </authorList>
    </citation>
    <scope>NUCLEOTIDE SEQUENCE</scope>
    <source>
        <strain evidence="4">JT2-VF2</strain>
    </source>
</reference>
<evidence type="ECO:0000256" key="2">
    <source>
        <dbReference type="ARBA" id="ARBA00023002"/>
    </source>
</evidence>
<dbReference type="GO" id="GO:0016491">
    <property type="term" value="F:oxidoreductase activity"/>
    <property type="evidence" value="ECO:0007669"/>
    <property type="project" value="UniProtKB-KW"/>
</dbReference>
<dbReference type="PRINTS" id="PR00368">
    <property type="entry name" value="FADPNR"/>
</dbReference>
<dbReference type="Pfam" id="PF07992">
    <property type="entry name" value="Pyr_redox_2"/>
    <property type="match status" value="1"/>
</dbReference>
<protein>
    <submittedName>
        <fullName evidence="4">FAD-dependent oxidoreductase</fullName>
    </submittedName>
</protein>
<keyword evidence="1" id="KW-0285">Flavoprotein</keyword>
<dbReference type="InterPro" id="IPR050097">
    <property type="entry name" value="Ferredoxin-NADP_redctase_2"/>
</dbReference>
<comment type="caution">
    <text evidence="4">The sequence shown here is derived from an EMBL/GenBank/DDBJ whole genome shotgun (WGS) entry which is preliminary data.</text>
</comment>
<evidence type="ECO:0000313" key="5">
    <source>
        <dbReference type="Proteomes" id="UP000715781"/>
    </source>
</evidence>
<dbReference type="EMBL" id="JAHHHN010000028">
    <property type="protein sequence ID" value="MBW4564930.1"/>
    <property type="molecule type" value="Genomic_DNA"/>
</dbReference>
<dbReference type="Gene3D" id="3.50.50.60">
    <property type="entry name" value="FAD/NAD(P)-binding domain"/>
    <property type="match status" value="2"/>
</dbReference>
<gene>
    <name evidence="4" type="ORF">KME32_28245</name>
</gene>
<dbReference type="PRINTS" id="PR00469">
    <property type="entry name" value="PNDRDTASEII"/>
</dbReference>
<feature type="domain" description="FAD/NAD(P)-binding" evidence="3">
    <location>
        <begin position="102"/>
        <end position="413"/>
    </location>
</feature>
<dbReference type="PANTHER" id="PTHR48105">
    <property type="entry name" value="THIOREDOXIN REDUCTASE 1-RELATED-RELATED"/>
    <property type="match status" value="1"/>
</dbReference>
<evidence type="ECO:0000256" key="1">
    <source>
        <dbReference type="ARBA" id="ARBA00022630"/>
    </source>
</evidence>
<dbReference type="InterPro" id="IPR036188">
    <property type="entry name" value="FAD/NAD-bd_sf"/>
</dbReference>
<evidence type="ECO:0000313" key="4">
    <source>
        <dbReference type="EMBL" id="MBW4564930.1"/>
    </source>
</evidence>